<protein>
    <submittedName>
        <fullName evidence="1">Uncharacterized protein</fullName>
    </submittedName>
</protein>
<gene>
    <name evidence="1" type="ORF">METZ01_LOCUS337675</name>
</gene>
<name>A0A382QKK1_9ZZZZ</name>
<dbReference type="AlphaFoldDB" id="A0A382QKK1"/>
<proteinExistence type="predicted"/>
<sequence>MATDDVVPLYCVKQKFGKYNVFIVLKQTNGYKSRDDKLISVFSNKKDAQFFINKKQGW</sequence>
<reference evidence="1" key="1">
    <citation type="submission" date="2018-05" db="EMBL/GenBank/DDBJ databases">
        <authorList>
            <person name="Lanie J.A."/>
            <person name="Ng W.-L."/>
            <person name="Kazmierczak K.M."/>
            <person name="Andrzejewski T.M."/>
            <person name="Davidsen T.M."/>
            <person name="Wayne K.J."/>
            <person name="Tettelin H."/>
            <person name="Glass J.I."/>
            <person name="Rusch D."/>
            <person name="Podicherti R."/>
            <person name="Tsui H.-C.T."/>
            <person name="Winkler M.E."/>
        </authorList>
    </citation>
    <scope>NUCLEOTIDE SEQUENCE</scope>
</reference>
<dbReference type="EMBL" id="UINC01114487">
    <property type="protein sequence ID" value="SVC84821.1"/>
    <property type="molecule type" value="Genomic_DNA"/>
</dbReference>
<accession>A0A382QKK1</accession>
<evidence type="ECO:0000313" key="1">
    <source>
        <dbReference type="EMBL" id="SVC84821.1"/>
    </source>
</evidence>
<organism evidence="1">
    <name type="scientific">marine metagenome</name>
    <dbReference type="NCBI Taxonomy" id="408172"/>
    <lineage>
        <taxon>unclassified sequences</taxon>
        <taxon>metagenomes</taxon>
        <taxon>ecological metagenomes</taxon>
    </lineage>
</organism>